<dbReference type="Pfam" id="PF02826">
    <property type="entry name" value="2-Hacid_dh_C"/>
    <property type="match status" value="1"/>
</dbReference>
<proteinExistence type="inferred from homology"/>
<dbReference type="PROSITE" id="PS00065">
    <property type="entry name" value="D_2_HYDROXYACID_DH_1"/>
    <property type="match status" value="1"/>
</dbReference>
<dbReference type="UniPathway" id="UPA00135">
    <property type="reaction ID" value="UER00196"/>
</dbReference>
<dbReference type="CDD" id="cd12173">
    <property type="entry name" value="PGDH_4"/>
    <property type="match status" value="1"/>
</dbReference>
<dbReference type="InterPro" id="IPR036291">
    <property type="entry name" value="NAD(P)-bd_dom_sf"/>
</dbReference>
<dbReference type="PANTHER" id="PTHR42938:SF47">
    <property type="entry name" value="HYDROXYPYRUVATE REDUCTASE"/>
    <property type="match status" value="1"/>
</dbReference>
<dbReference type="NCBIfam" id="TIGR01327">
    <property type="entry name" value="PGDH"/>
    <property type="match status" value="1"/>
</dbReference>
<dbReference type="InterPro" id="IPR006139">
    <property type="entry name" value="D-isomer_2_OHA_DH_cat_dom"/>
</dbReference>
<dbReference type="GO" id="GO:0006564">
    <property type="term" value="P:L-serine biosynthetic process"/>
    <property type="evidence" value="ECO:0007669"/>
    <property type="project" value="UniProtKB-UniRule"/>
</dbReference>
<evidence type="ECO:0000256" key="5">
    <source>
        <dbReference type="ARBA" id="ARBA00023002"/>
    </source>
</evidence>
<dbReference type="InterPro" id="IPR029009">
    <property type="entry name" value="ASB_dom_sf"/>
</dbReference>
<dbReference type="Gene3D" id="3.30.1330.90">
    <property type="entry name" value="D-3-phosphoglycerate dehydrogenase, domain 3"/>
    <property type="match status" value="1"/>
</dbReference>
<comment type="catalytic activity">
    <reaction evidence="8 9">
        <text>(2R)-3-phosphoglycerate + NAD(+) = 3-phosphooxypyruvate + NADH + H(+)</text>
        <dbReference type="Rhea" id="RHEA:12641"/>
        <dbReference type="ChEBI" id="CHEBI:15378"/>
        <dbReference type="ChEBI" id="CHEBI:18110"/>
        <dbReference type="ChEBI" id="CHEBI:57540"/>
        <dbReference type="ChEBI" id="CHEBI:57945"/>
        <dbReference type="ChEBI" id="CHEBI:58272"/>
        <dbReference type="EC" id="1.1.1.95"/>
    </reaction>
</comment>
<evidence type="ECO:0000313" key="12">
    <source>
        <dbReference type="Proteomes" id="UP000501868"/>
    </source>
</evidence>
<dbReference type="SUPFAM" id="SSF51735">
    <property type="entry name" value="NAD(P)-binding Rossmann-fold domains"/>
    <property type="match status" value="1"/>
</dbReference>
<dbReference type="GO" id="GO:0004617">
    <property type="term" value="F:phosphoglycerate dehydrogenase activity"/>
    <property type="evidence" value="ECO:0007669"/>
    <property type="project" value="UniProtKB-UniRule"/>
</dbReference>
<evidence type="ECO:0000256" key="9">
    <source>
        <dbReference type="RuleBase" id="RU363003"/>
    </source>
</evidence>
<sequence>MFKVLVTDGISNTGLKSLIDHPNFTVDRQPTLPTNELKTIIGEYDALIVRSQTKVSEELLKAAGRLRVIARAGVGVDNIDVNAATRKGIIVINAPGANTIAATEHTLAMMLSLARKIPQAHQKTTSGEWDRNSFKGVELYKKTLGVIGMGKIGTEVAKRAKSFGMNILGFDPYLTEERAKKLGMTKASLDLIAQESDFITIHTPLTNDTRGLINDDYLRKTKKGVRFVNCARGGVIDEKALVRAIQAGHVAGAALDVFEKEPVADPELLQNPNIIVTPHLGASTVEAQEKVAQEVSAEIIEIFESQSIQNAVNMPQMSGETQAKLQPYLLLGDQMGQLVIQLLNKQAPTKIEINYYGELIGEDTELLTRTMLKGVLSYHLSDSVNLINALHLLKEQGVSYNVVKNASNKGFANYMELSVTNNFETAKIGATVLNGYGARILKINQYRIDVKPEKYLLYIKHRDVPGMVGKVGSLLGDHQINIGTMQVGRTEVGGEAIMVLTLDKTLNANVIHALKLIDGLEEAQVLELSNVDSFEPGRMEIEKVESL</sequence>
<feature type="domain" description="ACT" evidence="10">
    <location>
        <begin position="456"/>
        <end position="533"/>
    </location>
</feature>
<dbReference type="PROSITE" id="PS00671">
    <property type="entry name" value="D_2_HYDROXYACID_DH_3"/>
    <property type="match status" value="1"/>
</dbReference>
<comment type="pathway">
    <text evidence="2 9">Amino-acid biosynthesis; L-serine biosynthesis; L-serine from 3-phospho-D-glycerate: step 1/3.</text>
</comment>
<dbReference type="Gene3D" id="3.30.70.260">
    <property type="match status" value="1"/>
</dbReference>
<evidence type="ECO:0000256" key="2">
    <source>
        <dbReference type="ARBA" id="ARBA00005216"/>
    </source>
</evidence>
<dbReference type="AlphaFoldDB" id="A0A6H1PAR5"/>
<dbReference type="CDD" id="cd04902">
    <property type="entry name" value="ACT_3PGDH-xct"/>
    <property type="match status" value="1"/>
</dbReference>
<dbReference type="SUPFAM" id="SSF143548">
    <property type="entry name" value="Serine metabolism enzymes domain"/>
    <property type="match status" value="1"/>
</dbReference>
<evidence type="ECO:0000313" key="11">
    <source>
        <dbReference type="EMBL" id="QIZ10301.1"/>
    </source>
</evidence>
<dbReference type="PANTHER" id="PTHR42938">
    <property type="entry name" value="FORMATE DEHYDROGENASE 1"/>
    <property type="match status" value="1"/>
</dbReference>
<dbReference type="EC" id="1.1.1.95" evidence="9"/>
<name>A0A6H1PAR5_PRIMG</name>
<dbReference type="Gene3D" id="3.40.50.720">
    <property type="entry name" value="NAD(P)-binding Rossmann-like Domain"/>
    <property type="match status" value="2"/>
</dbReference>
<dbReference type="InterPro" id="IPR006236">
    <property type="entry name" value="PGDH"/>
</dbReference>
<comment type="similarity">
    <text evidence="3 9">Belongs to the D-isomer specific 2-hydroxyacid dehydrogenase family.</text>
</comment>
<dbReference type="FunFam" id="3.30.70.260:FF:000008">
    <property type="entry name" value="D-3-phosphoglycerate dehydrogenase, chloroplastic"/>
    <property type="match status" value="1"/>
</dbReference>
<dbReference type="InterPro" id="IPR029752">
    <property type="entry name" value="D-isomer_DH_CS1"/>
</dbReference>
<dbReference type="Pfam" id="PF00389">
    <property type="entry name" value="2-Hacid_dh"/>
    <property type="match status" value="1"/>
</dbReference>
<dbReference type="Proteomes" id="UP000501868">
    <property type="component" value="Chromosome"/>
</dbReference>
<dbReference type="Pfam" id="PF19304">
    <property type="entry name" value="PGDH_inter"/>
    <property type="match status" value="1"/>
</dbReference>
<protein>
    <recommendedName>
        <fullName evidence="4 9">D-3-phosphoglycerate dehydrogenase</fullName>
        <ecNumber evidence="9">1.1.1.95</ecNumber>
    </recommendedName>
</protein>
<dbReference type="EMBL" id="CP051128">
    <property type="protein sequence ID" value="QIZ10301.1"/>
    <property type="molecule type" value="Genomic_DNA"/>
</dbReference>
<comment type="catalytic activity">
    <reaction evidence="7">
        <text>(R)-2-hydroxyglutarate + NAD(+) = 2-oxoglutarate + NADH + H(+)</text>
        <dbReference type="Rhea" id="RHEA:49612"/>
        <dbReference type="ChEBI" id="CHEBI:15378"/>
        <dbReference type="ChEBI" id="CHEBI:15801"/>
        <dbReference type="ChEBI" id="CHEBI:16810"/>
        <dbReference type="ChEBI" id="CHEBI:57540"/>
        <dbReference type="ChEBI" id="CHEBI:57945"/>
        <dbReference type="EC" id="1.1.1.399"/>
    </reaction>
</comment>
<evidence type="ECO:0000256" key="4">
    <source>
        <dbReference type="ARBA" id="ARBA00021582"/>
    </source>
</evidence>
<evidence type="ECO:0000256" key="7">
    <source>
        <dbReference type="ARBA" id="ARBA00048126"/>
    </source>
</evidence>
<dbReference type="InterPro" id="IPR045865">
    <property type="entry name" value="ACT-like_dom_sf"/>
</dbReference>
<evidence type="ECO:0000256" key="1">
    <source>
        <dbReference type="ARBA" id="ARBA00003800"/>
    </source>
</evidence>
<evidence type="ECO:0000256" key="3">
    <source>
        <dbReference type="ARBA" id="ARBA00005854"/>
    </source>
</evidence>
<dbReference type="InterPro" id="IPR029753">
    <property type="entry name" value="D-isomer_DH_CS"/>
</dbReference>
<keyword evidence="9" id="KW-0718">Serine biosynthesis</keyword>
<evidence type="ECO:0000259" key="10">
    <source>
        <dbReference type="PROSITE" id="PS51671"/>
    </source>
</evidence>
<dbReference type="InterPro" id="IPR006140">
    <property type="entry name" value="D-isomer_DH_NAD-bd"/>
</dbReference>
<dbReference type="InterPro" id="IPR045626">
    <property type="entry name" value="PGDH_ASB_dom"/>
</dbReference>
<keyword evidence="9" id="KW-0028">Amino-acid biosynthesis</keyword>
<comment type="function">
    <text evidence="1">Catalyzes the reversible oxidation of 3-phospho-D-glycerate to 3-phosphonooxypyruvate, the first step of the phosphorylated L-serine biosynthesis pathway. Also catalyzes the reversible oxidation of 2-hydroxyglutarate to 2-oxoglutarate.</text>
</comment>
<gene>
    <name evidence="11" type="ORF">HFZ78_29315</name>
</gene>
<dbReference type="SUPFAM" id="SSF52283">
    <property type="entry name" value="Formate/glycerate dehydrogenase catalytic domain-like"/>
    <property type="match status" value="1"/>
</dbReference>
<keyword evidence="6 9" id="KW-0520">NAD</keyword>
<evidence type="ECO:0000256" key="6">
    <source>
        <dbReference type="ARBA" id="ARBA00023027"/>
    </source>
</evidence>
<dbReference type="PROSITE" id="PS51671">
    <property type="entry name" value="ACT"/>
    <property type="match status" value="1"/>
</dbReference>
<dbReference type="FunFam" id="3.40.50.720:FF:000021">
    <property type="entry name" value="D-3-phosphoglycerate dehydrogenase"/>
    <property type="match status" value="1"/>
</dbReference>
<dbReference type="InterPro" id="IPR002912">
    <property type="entry name" value="ACT_dom"/>
</dbReference>
<organism evidence="11 12">
    <name type="scientific">Priestia megaterium</name>
    <name type="common">Bacillus megaterium</name>
    <dbReference type="NCBI Taxonomy" id="1404"/>
    <lineage>
        <taxon>Bacteria</taxon>
        <taxon>Bacillati</taxon>
        <taxon>Bacillota</taxon>
        <taxon>Bacilli</taxon>
        <taxon>Bacillales</taxon>
        <taxon>Bacillaceae</taxon>
        <taxon>Priestia</taxon>
    </lineage>
</organism>
<dbReference type="GO" id="GO:0051287">
    <property type="term" value="F:NAD binding"/>
    <property type="evidence" value="ECO:0007669"/>
    <property type="project" value="UniProtKB-UniRule"/>
</dbReference>
<evidence type="ECO:0000256" key="8">
    <source>
        <dbReference type="ARBA" id="ARBA00048731"/>
    </source>
</evidence>
<accession>A0A6H1PAR5</accession>
<reference evidence="11 12" key="2">
    <citation type="submission" date="2020-04" db="EMBL/GenBank/DDBJ databases">
        <authorList>
            <person name="Fomenkov A."/>
            <person name="Anton B.P."/>
            <person name="Roberts R.J."/>
        </authorList>
    </citation>
    <scope>NUCLEOTIDE SEQUENCE [LARGE SCALE GENOMIC DNA]</scope>
    <source>
        <strain evidence="11 12">S2</strain>
    </source>
</reference>
<dbReference type="Pfam" id="PF01842">
    <property type="entry name" value="ACT"/>
    <property type="match status" value="1"/>
</dbReference>
<dbReference type="SUPFAM" id="SSF55021">
    <property type="entry name" value="ACT-like"/>
    <property type="match status" value="1"/>
</dbReference>
<keyword evidence="5 9" id="KW-0560">Oxidoreductase</keyword>
<reference evidence="11 12" key="1">
    <citation type="submission" date="2020-04" db="EMBL/GenBank/DDBJ databases">
        <title>Genome-Wide Identification of 5-Methylcytosine Sites in Bacterial Genomes By High-Throughput Sequencing of MspJI Restriction Fragments.</title>
        <authorList>
            <person name="Wu V."/>
        </authorList>
    </citation>
    <scope>NUCLEOTIDE SEQUENCE [LARGE SCALE GENOMIC DNA]</scope>
    <source>
        <strain evidence="11 12">S2</strain>
    </source>
</reference>